<dbReference type="CDD" id="cd00397">
    <property type="entry name" value="DNA_BRE_C"/>
    <property type="match status" value="1"/>
</dbReference>
<reference evidence="4 5" key="1">
    <citation type="submission" date="2011-05" db="EMBL/GenBank/DDBJ databases">
        <title>Complete sequence of chromosome of Frankia symbiont of Datisca glomerata.</title>
        <authorList>
            <consortium name="US DOE Joint Genome Institute"/>
            <person name="Lucas S."/>
            <person name="Han J."/>
            <person name="Lapidus A."/>
            <person name="Cheng J.-F."/>
            <person name="Goodwin L."/>
            <person name="Pitluck S."/>
            <person name="Peters L."/>
            <person name="Mikhailova N."/>
            <person name="Chertkov O."/>
            <person name="Teshima H."/>
            <person name="Han C."/>
            <person name="Tapia R."/>
            <person name="Land M."/>
            <person name="Hauser L."/>
            <person name="Kyrpides N."/>
            <person name="Ivanova N."/>
            <person name="Pagani I."/>
            <person name="Berry A."/>
            <person name="Pawlowski K."/>
            <person name="Persson T."/>
            <person name="Vanden Heuvel B."/>
            <person name="Benson D."/>
            <person name="Woyke T."/>
        </authorList>
    </citation>
    <scope>NUCLEOTIDE SEQUENCE [LARGE SCALE GENOMIC DNA]</scope>
    <source>
        <strain evidence="5">4085684</strain>
    </source>
</reference>
<dbReference type="PANTHER" id="PTHR30349:SF64">
    <property type="entry name" value="PROPHAGE INTEGRASE INTD-RELATED"/>
    <property type="match status" value="1"/>
</dbReference>
<dbReference type="HOGENOM" id="CLU_048112_0_0_11"/>
<dbReference type="EMBL" id="CP002801">
    <property type="protein sequence ID" value="AEH08774.1"/>
    <property type="molecule type" value="Genomic_DNA"/>
</dbReference>
<proteinExistence type="predicted"/>
<dbReference type="Proteomes" id="UP000001549">
    <property type="component" value="Chromosome"/>
</dbReference>
<dbReference type="KEGG" id="fsy:FsymDg_1289"/>
<organism evidence="4 5">
    <name type="scientific">Candidatus Protofrankia datiscae</name>
    <dbReference type="NCBI Taxonomy" id="2716812"/>
    <lineage>
        <taxon>Bacteria</taxon>
        <taxon>Bacillati</taxon>
        <taxon>Actinomycetota</taxon>
        <taxon>Actinomycetes</taxon>
        <taxon>Frankiales</taxon>
        <taxon>Frankiaceae</taxon>
        <taxon>Protofrankia</taxon>
    </lineage>
</organism>
<dbReference type="eggNOG" id="COG0582">
    <property type="taxonomic scope" value="Bacteria"/>
</dbReference>
<dbReference type="SUPFAM" id="SSF56349">
    <property type="entry name" value="DNA breaking-rejoining enzymes"/>
    <property type="match status" value="1"/>
</dbReference>
<dbReference type="InterPro" id="IPR011010">
    <property type="entry name" value="DNA_brk_join_enz"/>
</dbReference>
<accession>F8B2L6</accession>
<feature type="region of interest" description="Disordered" evidence="2">
    <location>
        <begin position="349"/>
        <end position="371"/>
    </location>
</feature>
<dbReference type="AlphaFoldDB" id="F8B2L6"/>
<feature type="region of interest" description="Disordered" evidence="2">
    <location>
        <begin position="495"/>
        <end position="541"/>
    </location>
</feature>
<evidence type="ECO:0000259" key="3">
    <source>
        <dbReference type="PROSITE" id="PS51898"/>
    </source>
</evidence>
<dbReference type="STRING" id="656024.FsymDg_1289"/>
<evidence type="ECO:0000256" key="1">
    <source>
        <dbReference type="ARBA" id="ARBA00023172"/>
    </source>
</evidence>
<keyword evidence="1" id="KW-0233">DNA recombination</keyword>
<evidence type="ECO:0000313" key="5">
    <source>
        <dbReference type="Proteomes" id="UP000001549"/>
    </source>
</evidence>
<dbReference type="InterPro" id="IPR050090">
    <property type="entry name" value="Tyrosine_recombinase_XerCD"/>
</dbReference>
<dbReference type="InterPro" id="IPR013762">
    <property type="entry name" value="Integrase-like_cat_sf"/>
</dbReference>
<feature type="domain" description="Tyr recombinase" evidence="3">
    <location>
        <begin position="275"/>
        <end position="488"/>
    </location>
</feature>
<name>F8B2L6_9ACTN</name>
<feature type="compositionally biased region" description="Basic and acidic residues" evidence="2">
    <location>
        <begin position="513"/>
        <end position="527"/>
    </location>
</feature>
<protein>
    <submittedName>
        <fullName evidence="4">Integrase family protein</fullName>
    </submittedName>
</protein>
<dbReference type="PROSITE" id="PS51898">
    <property type="entry name" value="TYR_RECOMBINASE"/>
    <property type="match status" value="1"/>
</dbReference>
<evidence type="ECO:0000256" key="2">
    <source>
        <dbReference type="SAM" id="MobiDB-lite"/>
    </source>
</evidence>
<dbReference type="GO" id="GO:0003677">
    <property type="term" value="F:DNA binding"/>
    <property type="evidence" value="ECO:0007669"/>
    <property type="project" value="InterPro"/>
</dbReference>
<dbReference type="Gene3D" id="1.10.443.10">
    <property type="entry name" value="Intergrase catalytic core"/>
    <property type="match status" value="1"/>
</dbReference>
<dbReference type="RefSeq" id="WP_013872748.1">
    <property type="nucleotide sequence ID" value="NC_015656.1"/>
</dbReference>
<gene>
    <name evidence="4" type="ordered locus">FsymDg_1289</name>
</gene>
<dbReference type="GO" id="GO:0006310">
    <property type="term" value="P:DNA recombination"/>
    <property type="evidence" value="ECO:0007669"/>
    <property type="project" value="UniProtKB-KW"/>
</dbReference>
<dbReference type="Pfam" id="PF00589">
    <property type="entry name" value="Phage_integrase"/>
    <property type="match status" value="1"/>
</dbReference>
<evidence type="ECO:0000313" key="4">
    <source>
        <dbReference type="EMBL" id="AEH08774.1"/>
    </source>
</evidence>
<feature type="compositionally biased region" description="Basic and acidic residues" evidence="2">
    <location>
        <begin position="354"/>
        <end position="371"/>
    </location>
</feature>
<dbReference type="GO" id="GO:0015074">
    <property type="term" value="P:DNA integration"/>
    <property type="evidence" value="ECO:0007669"/>
    <property type="project" value="InterPro"/>
</dbReference>
<dbReference type="InterPro" id="IPR002104">
    <property type="entry name" value="Integrase_catalytic"/>
</dbReference>
<keyword evidence="5" id="KW-1185">Reference proteome</keyword>
<sequence length="541" mass="59428">MTTVPEPRQLSYDVRLWKTRKTKRAKYTTYRVRWEVTGQEKGESFTTSGLASSFRSKLMTAMKEGVAFDVATGWPVTMDAEYAKRKAGKRGVKTAPSEPGIQVDTWYSHAVEFVDSMWAAASPGHRKNTAEALAHITPAFIRPDAPGRPRAALLRKALYTWAFDARSRLPVTSKKGGDPASPEPPQNIAETVAWLEKNTIPITDLGDTENELVRRGLDLISKRIDGRPAAPATVARKRSAFYSCLEYAVERKRLPFNPVDQIKRRPVRNSGGVVDRRVVCNHDQARRLLAAVAAQGKTGARLAAFFACMYYSGLRPEECNDLAPADIVLPATDDEWGWFILDGADPETGARWTDSGKREPRELKHRAKGDTRRVPIPPPLVALLRAHLADYPPGQDGKVFRSPRGGPVRSNTYGRIWKAARTAALTPEQVASPLAATPYDLRHACVSTWLNGMVQGSQVAEWAGHSVAVLYRVYAKCIDGDVDTQLRRIETALGLTRADGPGGGTGADAVPRMCRDSPDSAGHDRTPPDTAEQSPDDRKVG</sequence>
<dbReference type="PANTHER" id="PTHR30349">
    <property type="entry name" value="PHAGE INTEGRASE-RELATED"/>
    <property type="match status" value="1"/>
</dbReference>